<evidence type="ECO:0000256" key="2">
    <source>
        <dbReference type="SAM" id="SignalP"/>
    </source>
</evidence>
<feature type="region of interest" description="Disordered" evidence="1">
    <location>
        <begin position="240"/>
        <end position="271"/>
    </location>
</feature>
<dbReference type="Proteomes" id="UP000002051">
    <property type="component" value="Chromosome 5"/>
</dbReference>
<evidence type="ECO:0000313" key="3">
    <source>
        <dbReference type="EMBL" id="AES99396.1"/>
    </source>
</evidence>
<dbReference type="PaxDb" id="3880-AES99396"/>
<dbReference type="HOGENOM" id="CLU_1028058_0_0_1"/>
<evidence type="ECO:0000256" key="1">
    <source>
        <dbReference type="SAM" id="MobiDB-lite"/>
    </source>
</evidence>
<sequence length="271" mass="30372">MAMQLGVWRGAVLMNQHLFCFFIVSLLDLCGSTSGRGLVSQWEQCQEQELLANSWQICQELCQGKVEANLPGPTPHKSRGKMYGQKRFLCSQKKQDGTIVCQGLCHQKPLANCKACKFVSTEEYDRLLAEAISEGATVDHSLTFRTWKKVVGDKKKGKLYGLGNLAANYRAGSVASTLTFTLNHGEGSSWQPELTPKMRELIHRLAKEKFAQQMATQAAIVQDLLNRQRSYEEQLAQFRQAQAQDPSPVLSLNVEPYPVDRDEEEDCNTQG</sequence>
<reference evidence="3 5" key="1">
    <citation type="journal article" date="2011" name="Nature">
        <title>The Medicago genome provides insight into the evolution of rhizobial symbioses.</title>
        <authorList>
            <person name="Young N.D."/>
            <person name="Debelle F."/>
            <person name="Oldroyd G.E."/>
            <person name="Geurts R."/>
            <person name="Cannon S.B."/>
            <person name="Udvardi M.K."/>
            <person name="Benedito V.A."/>
            <person name="Mayer K.F."/>
            <person name="Gouzy J."/>
            <person name="Schoof H."/>
            <person name="Van de Peer Y."/>
            <person name="Proost S."/>
            <person name="Cook D.R."/>
            <person name="Meyers B.C."/>
            <person name="Spannagl M."/>
            <person name="Cheung F."/>
            <person name="De Mita S."/>
            <person name="Krishnakumar V."/>
            <person name="Gundlach H."/>
            <person name="Zhou S."/>
            <person name="Mudge J."/>
            <person name="Bharti A.K."/>
            <person name="Murray J.D."/>
            <person name="Naoumkina M.A."/>
            <person name="Rosen B."/>
            <person name="Silverstein K.A."/>
            <person name="Tang H."/>
            <person name="Rombauts S."/>
            <person name="Zhao P.X."/>
            <person name="Zhou P."/>
            <person name="Barbe V."/>
            <person name="Bardou P."/>
            <person name="Bechner M."/>
            <person name="Bellec A."/>
            <person name="Berger A."/>
            <person name="Berges H."/>
            <person name="Bidwell S."/>
            <person name="Bisseling T."/>
            <person name="Choisne N."/>
            <person name="Couloux A."/>
            <person name="Denny R."/>
            <person name="Deshpande S."/>
            <person name="Dai X."/>
            <person name="Doyle J.J."/>
            <person name="Dudez A.M."/>
            <person name="Farmer A.D."/>
            <person name="Fouteau S."/>
            <person name="Franken C."/>
            <person name="Gibelin C."/>
            <person name="Gish J."/>
            <person name="Goldstein S."/>
            <person name="Gonzalez A.J."/>
            <person name="Green P.J."/>
            <person name="Hallab A."/>
            <person name="Hartog M."/>
            <person name="Hua A."/>
            <person name="Humphray S.J."/>
            <person name="Jeong D.H."/>
            <person name="Jing Y."/>
            <person name="Jocker A."/>
            <person name="Kenton S.M."/>
            <person name="Kim D.J."/>
            <person name="Klee K."/>
            <person name="Lai H."/>
            <person name="Lang C."/>
            <person name="Lin S."/>
            <person name="Macmil S.L."/>
            <person name="Magdelenat G."/>
            <person name="Matthews L."/>
            <person name="McCorrison J."/>
            <person name="Monaghan E.L."/>
            <person name="Mun J.H."/>
            <person name="Najar F.Z."/>
            <person name="Nicholson C."/>
            <person name="Noirot C."/>
            <person name="O'Bleness M."/>
            <person name="Paule C.R."/>
            <person name="Poulain J."/>
            <person name="Prion F."/>
            <person name="Qin B."/>
            <person name="Qu C."/>
            <person name="Retzel E.F."/>
            <person name="Riddle C."/>
            <person name="Sallet E."/>
            <person name="Samain S."/>
            <person name="Samson N."/>
            <person name="Sanders I."/>
            <person name="Saurat O."/>
            <person name="Scarpelli C."/>
            <person name="Schiex T."/>
            <person name="Segurens B."/>
            <person name="Severin A.J."/>
            <person name="Sherrier D.J."/>
            <person name="Shi R."/>
            <person name="Sims S."/>
            <person name="Singer S.R."/>
            <person name="Sinharoy S."/>
            <person name="Sterck L."/>
            <person name="Viollet A."/>
            <person name="Wang B.B."/>
            <person name="Wang K."/>
            <person name="Wang M."/>
            <person name="Wang X."/>
            <person name="Warfsmann J."/>
            <person name="Weissenbach J."/>
            <person name="White D.D."/>
            <person name="White J.D."/>
            <person name="Wiley G.B."/>
            <person name="Wincker P."/>
            <person name="Xing Y."/>
            <person name="Yang L."/>
            <person name="Yao Z."/>
            <person name="Ying F."/>
            <person name="Zhai J."/>
            <person name="Zhou L."/>
            <person name="Zuber A."/>
            <person name="Denarie J."/>
            <person name="Dixon R.A."/>
            <person name="May G.D."/>
            <person name="Schwartz D.C."/>
            <person name="Rogers J."/>
            <person name="Quetier F."/>
            <person name="Town C.D."/>
            <person name="Roe B.A."/>
        </authorList>
    </citation>
    <scope>NUCLEOTIDE SEQUENCE [LARGE SCALE GENOMIC DNA]</scope>
    <source>
        <strain evidence="3">A17</strain>
        <strain evidence="4 5">cv. Jemalong A17</strain>
    </source>
</reference>
<reference evidence="3 5" key="2">
    <citation type="journal article" date="2014" name="BMC Genomics">
        <title>An improved genome release (version Mt4.0) for the model legume Medicago truncatula.</title>
        <authorList>
            <person name="Tang H."/>
            <person name="Krishnakumar V."/>
            <person name="Bidwell S."/>
            <person name="Rosen B."/>
            <person name="Chan A."/>
            <person name="Zhou S."/>
            <person name="Gentzbittel L."/>
            <person name="Childs K.L."/>
            <person name="Yandell M."/>
            <person name="Gundlach H."/>
            <person name="Mayer K.F."/>
            <person name="Schwartz D.C."/>
            <person name="Town C.D."/>
        </authorList>
    </citation>
    <scope>GENOME REANNOTATION</scope>
    <source>
        <strain evidence="4 5">cv. Jemalong A17</strain>
    </source>
</reference>
<dbReference type="EnsemblPlants" id="AES99396">
    <property type="protein sequence ID" value="AES99396"/>
    <property type="gene ID" value="MTR_5g080310"/>
</dbReference>
<feature type="compositionally biased region" description="Acidic residues" evidence="1">
    <location>
        <begin position="261"/>
        <end position="271"/>
    </location>
</feature>
<feature type="signal peptide" evidence="2">
    <location>
        <begin position="1"/>
        <end position="35"/>
    </location>
</feature>
<proteinExistence type="predicted"/>
<dbReference type="EMBL" id="CM001221">
    <property type="protein sequence ID" value="AES99396.1"/>
    <property type="molecule type" value="Genomic_DNA"/>
</dbReference>
<dbReference type="AlphaFoldDB" id="G7KGR9"/>
<evidence type="ECO:0000313" key="4">
    <source>
        <dbReference type="EnsemblPlants" id="AES99396"/>
    </source>
</evidence>
<keyword evidence="2" id="KW-0732">Signal</keyword>
<gene>
    <name evidence="3" type="ordered locus">MTR_5g080310</name>
</gene>
<keyword evidence="5" id="KW-1185">Reference proteome</keyword>
<feature type="chain" id="PRO_5014573622" evidence="2">
    <location>
        <begin position="36"/>
        <end position="271"/>
    </location>
</feature>
<protein>
    <submittedName>
        <fullName evidence="3 4">Uncharacterized protein</fullName>
    </submittedName>
</protein>
<organism evidence="3 5">
    <name type="scientific">Medicago truncatula</name>
    <name type="common">Barrel medic</name>
    <name type="synonym">Medicago tribuloides</name>
    <dbReference type="NCBI Taxonomy" id="3880"/>
    <lineage>
        <taxon>Eukaryota</taxon>
        <taxon>Viridiplantae</taxon>
        <taxon>Streptophyta</taxon>
        <taxon>Embryophyta</taxon>
        <taxon>Tracheophyta</taxon>
        <taxon>Spermatophyta</taxon>
        <taxon>Magnoliopsida</taxon>
        <taxon>eudicotyledons</taxon>
        <taxon>Gunneridae</taxon>
        <taxon>Pentapetalae</taxon>
        <taxon>rosids</taxon>
        <taxon>fabids</taxon>
        <taxon>Fabales</taxon>
        <taxon>Fabaceae</taxon>
        <taxon>Papilionoideae</taxon>
        <taxon>50 kb inversion clade</taxon>
        <taxon>NPAAA clade</taxon>
        <taxon>Hologalegina</taxon>
        <taxon>IRL clade</taxon>
        <taxon>Trifolieae</taxon>
        <taxon>Medicago</taxon>
    </lineage>
</organism>
<reference evidence="4" key="3">
    <citation type="submission" date="2015-04" db="UniProtKB">
        <authorList>
            <consortium name="EnsemblPlants"/>
        </authorList>
    </citation>
    <scope>IDENTIFICATION</scope>
    <source>
        <strain evidence="4">cv. Jemalong A17</strain>
    </source>
</reference>
<name>G7KGR9_MEDTR</name>
<evidence type="ECO:0000313" key="5">
    <source>
        <dbReference type="Proteomes" id="UP000002051"/>
    </source>
</evidence>
<accession>G7KGR9</accession>